<dbReference type="InterPro" id="IPR000182">
    <property type="entry name" value="GNAT_dom"/>
</dbReference>
<evidence type="ECO:0000313" key="2">
    <source>
        <dbReference type="EMBL" id="ASK38287.1"/>
    </source>
</evidence>
<dbReference type="EMBL" id="KX906370">
    <property type="protein sequence ID" value="ASK38287.1"/>
    <property type="molecule type" value="Genomic_DNA"/>
</dbReference>
<keyword evidence="2" id="KW-0614">Plasmid</keyword>
<accession>A0A220SX76</accession>
<evidence type="ECO:0000259" key="1">
    <source>
        <dbReference type="PROSITE" id="PS51186"/>
    </source>
</evidence>
<organism evidence="2">
    <name type="scientific">Halorubrum lacusprofundi</name>
    <dbReference type="NCBI Taxonomy" id="2247"/>
    <lineage>
        <taxon>Archaea</taxon>
        <taxon>Methanobacteriati</taxon>
        <taxon>Methanobacteriota</taxon>
        <taxon>Stenosarchaea group</taxon>
        <taxon>Halobacteria</taxon>
        <taxon>Halobacteriales</taxon>
        <taxon>Haloferacaceae</taxon>
        <taxon>Halorubrum</taxon>
    </lineage>
</organism>
<protein>
    <recommendedName>
        <fullName evidence="1">N-acetyltransferase domain-containing protein</fullName>
    </recommendedName>
</protein>
<feature type="domain" description="N-acetyltransferase" evidence="1">
    <location>
        <begin position="13"/>
        <end position="165"/>
    </location>
</feature>
<dbReference type="Gene3D" id="3.40.630.30">
    <property type="match status" value="1"/>
</dbReference>
<dbReference type="Pfam" id="PF13527">
    <property type="entry name" value="Acetyltransf_9"/>
    <property type="match status" value="1"/>
</dbReference>
<reference evidence="2" key="1">
    <citation type="submission" date="2016-09" db="EMBL/GenBank/DDBJ databases">
        <title>A plasmid goes viral.</title>
        <authorList>
            <person name="Erdmann S."/>
            <person name="Tschitschko B."/>
            <person name="Cavicchioli R."/>
        </authorList>
    </citation>
    <scope>NUCLEOTIDE SEQUENCE</scope>
    <source>
        <strain evidence="2">HLS1</strain>
        <plasmid evidence="2">pR1SE2</plasmid>
    </source>
</reference>
<dbReference type="GO" id="GO:0016747">
    <property type="term" value="F:acyltransferase activity, transferring groups other than amino-acyl groups"/>
    <property type="evidence" value="ECO:0007669"/>
    <property type="project" value="InterPro"/>
</dbReference>
<dbReference type="InterPro" id="IPR016181">
    <property type="entry name" value="Acyl_CoA_acyltransferase"/>
</dbReference>
<proteinExistence type="predicted"/>
<dbReference type="AlphaFoldDB" id="A0A220SX76"/>
<dbReference type="SUPFAM" id="SSF55729">
    <property type="entry name" value="Acyl-CoA N-acyltransferases (Nat)"/>
    <property type="match status" value="1"/>
</dbReference>
<sequence>MLPEAAVRDENEYVLRQLQPRDVEGYLELYETIWGTRHTPEWFQWRFQENPYVDHVPVFVATTDGDVVATRPFFVLPMSIGGTETLALLTVDTMVHPDHRRQGLFTALTEASIQWYARREPTFVFNQPTTAARPGFLNLGWHELTPSVNFHRIQRPGALMAKHVESDQRVPWHLPPVVRSLATAVRDLSDVLRDGDASAVRERPDVHPEVLSSLYHRRKPDAIHAVRDEAYYRWRFASPEWTRRTYLADAGPETVGALVRTRTTHEDITVTQVADIVPLTGGEDWETAVSSLLNRAIVDHRDSDLLSIPEGVVPPAILLRLGFLPDNRLPLSLFSGNDSVLCVRPLTEDGQWQLDQECVRDPDGWLLGYGEQDTV</sequence>
<name>A0A220SX76_9EURY</name>
<dbReference type="CDD" id="cd04301">
    <property type="entry name" value="NAT_SF"/>
    <property type="match status" value="1"/>
</dbReference>
<dbReference type="PROSITE" id="PS51186">
    <property type="entry name" value="GNAT"/>
    <property type="match status" value="1"/>
</dbReference>
<dbReference type="RefSeq" id="WP_088901355.1">
    <property type="nucleotide sequence ID" value="NZ_KX906370.1"/>
</dbReference>
<geneLocation type="plasmid" evidence="2">
    <name>pR1SE2</name>
</geneLocation>